<dbReference type="PANTHER" id="PTHR33608:SF6">
    <property type="entry name" value="BLL2464 PROTEIN"/>
    <property type="match status" value="1"/>
</dbReference>
<sequence length="291" mass="33262">MIPRQILQKVKRIEIRTRGLVNDLFGGEYHSVFKGRGMTFSEVREYQPGDDIRLIDWNVTARAGSPFVKVFEEERELTVYLLVDISASGEFGSGQQLKREFGAEIAAVLGFSAIKNNDKVGLILFSDDVEKYVVPKKGKSHVLRVIRELLYTEPERTGTSLKTALDYLLKVAKRKSVVFVISDFLDDGYWASLKVVNRKHDLIGIQLYDPAEMELPDMGLAKVEDPETGAAFWIDTSSLDARNRLEKELESQHSKFKKDARKIGFDLIPIATNQDFVDPLMSFFRMREKRY</sequence>
<dbReference type="SUPFAM" id="SSF53300">
    <property type="entry name" value="vWA-like"/>
    <property type="match status" value="1"/>
</dbReference>
<accession>A0A381N2F4</accession>
<gene>
    <name evidence="2" type="ORF">METZ01_LOCUS1656</name>
</gene>
<dbReference type="EMBL" id="UINC01000087">
    <property type="protein sequence ID" value="SUZ48802.1"/>
    <property type="molecule type" value="Genomic_DNA"/>
</dbReference>
<name>A0A381N2F4_9ZZZZ</name>
<dbReference type="PANTHER" id="PTHR33608">
    <property type="entry name" value="BLL2464 PROTEIN"/>
    <property type="match status" value="1"/>
</dbReference>
<proteinExistence type="predicted"/>
<organism evidence="2">
    <name type="scientific">marine metagenome</name>
    <dbReference type="NCBI Taxonomy" id="408172"/>
    <lineage>
        <taxon>unclassified sequences</taxon>
        <taxon>metagenomes</taxon>
        <taxon>ecological metagenomes</taxon>
    </lineage>
</organism>
<protein>
    <recommendedName>
        <fullName evidence="1">DUF58 domain-containing protein</fullName>
    </recommendedName>
</protein>
<dbReference type="Pfam" id="PF01882">
    <property type="entry name" value="DUF58"/>
    <property type="match status" value="1"/>
</dbReference>
<dbReference type="AlphaFoldDB" id="A0A381N2F4"/>
<evidence type="ECO:0000259" key="1">
    <source>
        <dbReference type="Pfam" id="PF01882"/>
    </source>
</evidence>
<reference evidence="2" key="1">
    <citation type="submission" date="2018-05" db="EMBL/GenBank/DDBJ databases">
        <authorList>
            <person name="Lanie J.A."/>
            <person name="Ng W.-L."/>
            <person name="Kazmierczak K.M."/>
            <person name="Andrzejewski T.M."/>
            <person name="Davidsen T.M."/>
            <person name="Wayne K.J."/>
            <person name="Tettelin H."/>
            <person name="Glass J.I."/>
            <person name="Rusch D."/>
            <person name="Podicherti R."/>
            <person name="Tsui H.-C.T."/>
            <person name="Winkler M.E."/>
        </authorList>
    </citation>
    <scope>NUCLEOTIDE SEQUENCE</scope>
</reference>
<dbReference type="Gene3D" id="3.40.50.410">
    <property type="entry name" value="von Willebrand factor, type A domain"/>
    <property type="match status" value="1"/>
</dbReference>
<dbReference type="InterPro" id="IPR002881">
    <property type="entry name" value="DUF58"/>
</dbReference>
<feature type="domain" description="DUF58" evidence="1">
    <location>
        <begin position="42"/>
        <end position="253"/>
    </location>
</feature>
<dbReference type="InterPro" id="IPR036465">
    <property type="entry name" value="vWFA_dom_sf"/>
</dbReference>
<evidence type="ECO:0000313" key="2">
    <source>
        <dbReference type="EMBL" id="SUZ48802.1"/>
    </source>
</evidence>